<evidence type="ECO:0000313" key="3">
    <source>
        <dbReference type="Proteomes" id="UP000516160"/>
    </source>
</evidence>
<name>A0A7G9WCN3_ALKCA</name>
<dbReference type="Proteomes" id="UP000516160">
    <property type="component" value="Chromosome"/>
</dbReference>
<evidence type="ECO:0000256" key="1">
    <source>
        <dbReference type="SAM" id="Phobius"/>
    </source>
</evidence>
<keyword evidence="1" id="KW-1133">Transmembrane helix</keyword>
<dbReference type="Pfam" id="PF19610">
    <property type="entry name" value="DUF6115"/>
    <property type="match status" value="1"/>
</dbReference>
<gene>
    <name evidence="2" type="ORF">HYG86_17520</name>
</gene>
<evidence type="ECO:0008006" key="4">
    <source>
        <dbReference type="Google" id="ProtNLM"/>
    </source>
</evidence>
<reference evidence="2 3" key="1">
    <citation type="submission" date="2020-07" db="EMBL/GenBank/DDBJ databases">
        <title>Alkalicella. sp. LB2 genome.</title>
        <authorList>
            <person name="Postec A."/>
            <person name="Quemeneur M."/>
        </authorList>
    </citation>
    <scope>NUCLEOTIDE SEQUENCE [LARGE SCALE GENOMIC DNA]</scope>
    <source>
        <strain evidence="2 3">LB2</strain>
    </source>
</reference>
<dbReference type="AlphaFoldDB" id="A0A7G9WCN3"/>
<dbReference type="EMBL" id="CP058559">
    <property type="protein sequence ID" value="QNO16445.1"/>
    <property type="molecule type" value="Genomic_DNA"/>
</dbReference>
<dbReference type="KEGG" id="acae:HYG86_17520"/>
<dbReference type="InterPro" id="IPR046118">
    <property type="entry name" value="DUF6115"/>
</dbReference>
<sequence length="141" mass="16159">MLNDILLAIGITTVIIGIFITVREKSSEQSYNNQNNYSEIEQLHHEISYSLKNILNDSLNQIELKTEHAIQSIELKVAALKHESEENKESTRTKNKLITKHKDIYDLYTEGLSPREIAIKLNRGVGEVETIVSLLKLERDK</sequence>
<feature type="transmembrane region" description="Helical" evidence="1">
    <location>
        <begin position="6"/>
        <end position="22"/>
    </location>
</feature>
<proteinExistence type="predicted"/>
<accession>A0A7G9WCN3</accession>
<keyword evidence="1" id="KW-0812">Transmembrane</keyword>
<organism evidence="2 3">
    <name type="scientific">Alkalicella caledoniensis</name>
    <dbReference type="NCBI Taxonomy" id="2731377"/>
    <lineage>
        <taxon>Bacteria</taxon>
        <taxon>Bacillati</taxon>
        <taxon>Bacillota</taxon>
        <taxon>Clostridia</taxon>
        <taxon>Eubacteriales</taxon>
        <taxon>Proteinivoracaceae</taxon>
        <taxon>Alkalicella</taxon>
    </lineage>
</organism>
<keyword evidence="3" id="KW-1185">Reference proteome</keyword>
<evidence type="ECO:0000313" key="2">
    <source>
        <dbReference type="EMBL" id="QNO16445.1"/>
    </source>
</evidence>
<dbReference type="RefSeq" id="WP_213166838.1">
    <property type="nucleotide sequence ID" value="NZ_CP058559.1"/>
</dbReference>
<keyword evidence="1" id="KW-0472">Membrane</keyword>
<protein>
    <recommendedName>
        <fullName evidence="4">DUF2802 domain-containing protein</fullName>
    </recommendedName>
</protein>